<accession>A0A4S2D8A3</accession>
<feature type="transmembrane region" description="Helical" evidence="2">
    <location>
        <begin position="16"/>
        <end position="38"/>
    </location>
</feature>
<sequence>MSDGARREFHANGRSFQVLLALLMLGVLVVMGGTSLLGSDSSDPAHRTPWGFLFGLVGSMWLLLGVLFAVMSRQRVVIGTDGHIEVKSVLNGFRTRRFHVREVAALHYGNWQHSTQSVVSELGVALRPAPHRQWQHVRVMNTHVADGGALVLFRAIAAAVHAAQPELSLPRELTPDNGALSPSHAARQRP</sequence>
<keyword evidence="2" id="KW-0472">Membrane</keyword>
<keyword evidence="2" id="KW-1133">Transmembrane helix</keyword>
<organism evidence="3 4">
    <name type="scientific">Stenotrophomonas maltophilia</name>
    <name type="common">Pseudomonas maltophilia</name>
    <name type="synonym">Xanthomonas maltophilia</name>
    <dbReference type="NCBI Taxonomy" id="40324"/>
    <lineage>
        <taxon>Bacteria</taxon>
        <taxon>Pseudomonadati</taxon>
        <taxon>Pseudomonadota</taxon>
        <taxon>Gammaproteobacteria</taxon>
        <taxon>Lysobacterales</taxon>
        <taxon>Lysobacteraceae</taxon>
        <taxon>Stenotrophomonas</taxon>
        <taxon>Stenotrophomonas maltophilia group</taxon>
    </lineage>
</organism>
<feature type="region of interest" description="Disordered" evidence="1">
    <location>
        <begin position="170"/>
        <end position="190"/>
    </location>
</feature>
<dbReference type="OrthoDB" id="9970511at2"/>
<comment type="caution">
    <text evidence="3">The sequence shown here is derived from an EMBL/GenBank/DDBJ whole genome shotgun (WGS) entry which is preliminary data.</text>
</comment>
<protein>
    <recommendedName>
        <fullName evidence="5">PH domain-containing protein</fullName>
    </recommendedName>
</protein>
<dbReference type="EMBL" id="SRYW01000001">
    <property type="protein sequence ID" value="TGY37061.1"/>
    <property type="molecule type" value="Genomic_DNA"/>
</dbReference>
<evidence type="ECO:0000256" key="2">
    <source>
        <dbReference type="SAM" id="Phobius"/>
    </source>
</evidence>
<keyword evidence="2" id="KW-0812">Transmembrane</keyword>
<dbReference type="AlphaFoldDB" id="A0A4S2D8A3"/>
<proteinExistence type="predicted"/>
<evidence type="ECO:0000313" key="4">
    <source>
        <dbReference type="Proteomes" id="UP000306631"/>
    </source>
</evidence>
<name>A0A4S2D8A3_STEMA</name>
<evidence type="ECO:0000313" key="3">
    <source>
        <dbReference type="EMBL" id="TGY37061.1"/>
    </source>
</evidence>
<gene>
    <name evidence="3" type="ORF">E5352_00410</name>
</gene>
<dbReference type="RefSeq" id="WP_136002970.1">
    <property type="nucleotide sequence ID" value="NZ_SRYW01000001.1"/>
</dbReference>
<feature type="transmembrane region" description="Helical" evidence="2">
    <location>
        <begin position="50"/>
        <end position="70"/>
    </location>
</feature>
<evidence type="ECO:0008006" key="5">
    <source>
        <dbReference type="Google" id="ProtNLM"/>
    </source>
</evidence>
<reference evidence="3 4" key="1">
    <citation type="submission" date="2019-04" db="EMBL/GenBank/DDBJ databases">
        <title>Microbes associate with the intestines of laboratory mice.</title>
        <authorList>
            <person name="Navarre W."/>
            <person name="Wong E."/>
            <person name="Huang K."/>
            <person name="Tropini C."/>
            <person name="Ng K."/>
            <person name="Yu B."/>
        </authorList>
    </citation>
    <scope>NUCLEOTIDE SEQUENCE [LARGE SCALE GENOMIC DNA]</scope>
    <source>
        <strain evidence="3 4">NM62_B4-13</strain>
    </source>
</reference>
<dbReference type="Proteomes" id="UP000306631">
    <property type="component" value="Unassembled WGS sequence"/>
</dbReference>
<evidence type="ECO:0000256" key="1">
    <source>
        <dbReference type="SAM" id="MobiDB-lite"/>
    </source>
</evidence>